<protein>
    <recommendedName>
        <fullName evidence="3">Peptidase A2 domain-containing protein</fullName>
    </recommendedName>
</protein>
<evidence type="ECO:0000313" key="4">
    <source>
        <dbReference type="EMBL" id="RYQ95453.1"/>
    </source>
</evidence>
<evidence type="ECO:0000256" key="2">
    <source>
        <dbReference type="SAM" id="MobiDB-lite"/>
    </source>
</evidence>
<dbReference type="EMBL" id="SDMP01000018">
    <property type="protein sequence ID" value="RYQ95453.1"/>
    <property type="molecule type" value="Genomic_DNA"/>
</dbReference>
<proteinExistence type="predicted"/>
<dbReference type="Proteomes" id="UP000289738">
    <property type="component" value="Chromosome B08"/>
</dbReference>
<organism evidence="4 5">
    <name type="scientific">Arachis hypogaea</name>
    <name type="common">Peanut</name>
    <dbReference type="NCBI Taxonomy" id="3818"/>
    <lineage>
        <taxon>Eukaryota</taxon>
        <taxon>Viridiplantae</taxon>
        <taxon>Streptophyta</taxon>
        <taxon>Embryophyta</taxon>
        <taxon>Tracheophyta</taxon>
        <taxon>Spermatophyta</taxon>
        <taxon>Magnoliopsida</taxon>
        <taxon>eudicotyledons</taxon>
        <taxon>Gunneridae</taxon>
        <taxon>Pentapetalae</taxon>
        <taxon>rosids</taxon>
        <taxon>fabids</taxon>
        <taxon>Fabales</taxon>
        <taxon>Fabaceae</taxon>
        <taxon>Papilionoideae</taxon>
        <taxon>50 kb inversion clade</taxon>
        <taxon>dalbergioids sensu lato</taxon>
        <taxon>Dalbergieae</taxon>
        <taxon>Pterocarpus clade</taxon>
        <taxon>Arachis</taxon>
    </lineage>
</organism>
<keyword evidence="1" id="KW-0378">Hydrolase</keyword>
<dbReference type="PANTHER" id="PTHR33223:SF10">
    <property type="entry name" value="AMINOTRANSFERASE-LIKE PLANT MOBILE DOMAIN-CONTAINING PROTEIN"/>
    <property type="match status" value="1"/>
</dbReference>
<dbReference type="SUPFAM" id="SSF56672">
    <property type="entry name" value="DNA/RNA polymerases"/>
    <property type="match status" value="1"/>
</dbReference>
<sequence length="850" mass="96536">MGDVLEETSSSRDDSRPLHPTPEHQEVINQGRIASTIHHVNDHITEPRHPEKTGDKAAQIIQDLCLRVQELEGKLATKERHNNEHGSHAISRSKSRHGRSPTRRHDRRNGRSTSRNHEREKSPERRHSKRHNRSASRDLSRQHDSDKDRRHRDTKRTRNDYTTMGATPFTERILRAKLPKGFDKPTDMKYDGTKDPQEHLTAFEVRMNLEGAADVVRCRAFPVILAGPAIKWFNALPNGSIASFHNITRKFMAQFTTRITKSKHPISLLGVTQKQEESTRKYLDRFNDECLTVDGLTDSVASLCLTNGLMNEDFRKHLTTKPVWTMHEIQNVTKYYINDEEVIQVVAANKRQHGNSAPRHNPPPKENQRDHPKLANANRPPRIGKFSNYMPLTATITEIYHQIADRGIILKARQLKERTGGNKTLYCDYHRGYGHRTQDCFDLKDALEQAIRDGKLPEFAKIIREPKRAERDRSPEREGRNRRAQKQPPRESPEEDPTIIVNVITGKDISGKSKSTLTKDLKVMAVRNQAPTSLADNTITILPEDCQHGTSAEDAPFVISARIGTGLVRRILVDTGADSNILFRGAFDKLGLHNDNLQTHRNGVTGLGDNFLKPDGSITLPITIGTGNQRKTILAEFVVLKDSTAYNVILRRKTINDFSAVIFTKYLLMKFTTDDGSIGTIHGDREVAAECDNASLALRKKSRDAAGIFLADLDARQDGQPRPEPEGDMEKLQIGPTKEEYTFINRNLPYDHKEDLSQLLKQNRDLFAFTPADMPGINPDLMSHRLAVDPIAKPVAQRRRKMSPDRAAEVKKQLKALLEANFIRELPYMTWLANVVLVKKSNEKWRMCVD</sequence>
<feature type="region of interest" description="Disordered" evidence="2">
    <location>
        <begin position="1"/>
        <end position="24"/>
    </location>
</feature>
<accession>A0A444Y0K8</accession>
<gene>
    <name evidence="4" type="ORF">Ahy_B08g090744</name>
</gene>
<feature type="region of interest" description="Disordered" evidence="2">
    <location>
        <begin position="462"/>
        <end position="497"/>
    </location>
</feature>
<feature type="compositionally biased region" description="Basic and acidic residues" evidence="2">
    <location>
        <begin position="135"/>
        <end position="148"/>
    </location>
</feature>
<feature type="compositionally biased region" description="Basic and acidic residues" evidence="2">
    <location>
        <begin position="115"/>
        <end position="125"/>
    </location>
</feature>
<comment type="caution">
    <text evidence="4">The sequence shown here is derived from an EMBL/GenBank/DDBJ whole genome shotgun (WGS) entry which is preliminary data.</text>
</comment>
<keyword evidence="5" id="KW-1185">Reference proteome</keyword>
<feature type="region of interest" description="Disordered" evidence="2">
    <location>
        <begin position="76"/>
        <end position="173"/>
    </location>
</feature>
<dbReference type="InterPro" id="IPR005162">
    <property type="entry name" value="Retrotrans_gag_dom"/>
</dbReference>
<dbReference type="InterPro" id="IPR043502">
    <property type="entry name" value="DNA/RNA_pol_sf"/>
</dbReference>
<feature type="compositionally biased region" description="Basic residues" evidence="2">
    <location>
        <begin position="91"/>
        <end position="110"/>
    </location>
</feature>
<dbReference type="GO" id="GO:0004190">
    <property type="term" value="F:aspartic-type endopeptidase activity"/>
    <property type="evidence" value="ECO:0007669"/>
    <property type="project" value="InterPro"/>
</dbReference>
<dbReference type="Gene3D" id="2.40.70.10">
    <property type="entry name" value="Acid Proteases"/>
    <property type="match status" value="1"/>
</dbReference>
<dbReference type="AlphaFoldDB" id="A0A444Y0K8"/>
<dbReference type="InterPro" id="IPR021109">
    <property type="entry name" value="Peptidase_aspartic_dom_sf"/>
</dbReference>
<feature type="compositionally biased region" description="Basic and acidic residues" evidence="2">
    <location>
        <begin position="9"/>
        <end position="24"/>
    </location>
</feature>
<dbReference type="PROSITE" id="PS50175">
    <property type="entry name" value="ASP_PROT_RETROV"/>
    <property type="match status" value="1"/>
</dbReference>
<name>A0A444Y0K8_ARAHY</name>
<feature type="domain" description="Peptidase A2" evidence="3">
    <location>
        <begin position="569"/>
        <end position="608"/>
    </location>
</feature>
<feature type="compositionally biased region" description="Basic and acidic residues" evidence="2">
    <location>
        <begin position="76"/>
        <end position="87"/>
    </location>
</feature>
<dbReference type="InterPro" id="IPR001995">
    <property type="entry name" value="Peptidase_A2_cat"/>
</dbReference>
<dbReference type="Gene3D" id="3.10.10.10">
    <property type="entry name" value="HIV Type 1 Reverse Transcriptase, subunit A, domain 1"/>
    <property type="match status" value="1"/>
</dbReference>
<dbReference type="GO" id="GO:0006508">
    <property type="term" value="P:proteolysis"/>
    <property type="evidence" value="ECO:0007669"/>
    <property type="project" value="InterPro"/>
</dbReference>
<evidence type="ECO:0000313" key="5">
    <source>
        <dbReference type="Proteomes" id="UP000289738"/>
    </source>
</evidence>
<evidence type="ECO:0000256" key="1">
    <source>
        <dbReference type="ARBA" id="ARBA00022801"/>
    </source>
</evidence>
<feature type="region of interest" description="Disordered" evidence="2">
    <location>
        <begin position="351"/>
        <end position="386"/>
    </location>
</feature>
<reference evidence="4 5" key="1">
    <citation type="submission" date="2019-01" db="EMBL/GenBank/DDBJ databases">
        <title>Sequencing of cultivated peanut Arachis hypogaea provides insights into genome evolution and oil improvement.</title>
        <authorList>
            <person name="Chen X."/>
        </authorList>
    </citation>
    <scope>NUCLEOTIDE SEQUENCE [LARGE SCALE GENOMIC DNA]</scope>
    <source>
        <strain evidence="5">cv. Fuhuasheng</strain>
        <tissue evidence="4">Leaves</tissue>
    </source>
</reference>
<dbReference type="CDD" id="cd00303">
    <property type="entry name" value="retropepsin_like"/>
    <property type="match status" value="1"/>
</dbReference>
<evidence type="ECO:0000259" key="3">
    <source>
        <dbReference type="PROSITE" id="PS50175"/>
    </source>
</evidence>
<feature type="compositionally biased region" description="Basic and acidic residues" evidence="2">
    <location>
        <begin position="462"/>
        <end position="481"/>
    </location>
</feature>
<dbReference type="Pfam" id="PF03732">
    <property type="entry name" value="Retrotrans_gag"/>
    <property type="match status" value="1"/>
</dbReference>
<dbReference type="PANTHER" id="PTHR33223">
    <property type="entry name" value="CCHC-TYPE DOMAIN-CONTAINING PROTEIN"/>
    <property type="match status" value="1"/>
</dbReference>